<keyword evidence="6 10" id="KW-0408">Iron</keyword>
<dbReference type="EC" id="4.4.1.17" evidence="10"/>
<proteinExistence type="inferred from homology"/>
<reference evidence="13" key="1">
    <citation type="journal article" date="2012" name="MBio">
        <title>Comparative genome analysis of Trichophyton rubrum and related dermatophytes reveals candidate genes involved in infection.</title>
        <authorList>
            <person name="Martinez D.A."/>
            <person name="Oliver B.G."/>
            <person name="Graeser Y."/>
            <person name="Goldberg J.M."/>
            <person name="Li W."/>
            <person name="Martinez-Rossi N.M."/>
            <person name="Monod M."/>
            <person name="Shelest E."/>
            <person name="Barton R.C."/>
            <person name="Birch E."/>
            <person name="Brakhage A.A."/>
            <person name="Chen Z."/>
            <person name="Gurr S.J."/>
            <person name="Heiman D."/>
            <person name="Heitman J."/>
            <person name="Kosti I."/>
            <person name="Rossi A."/>
            <person name="Saif S."/>
            <person name="Samalova M."/>
            <person name="Saunders C.W."/>
            <person name="Shea T."/>
            <person name="Summerbell R.C."/>
            <person name="Xu J."/>
            <person name="Young S."/>
            <person name="Zeng Q."/>
            <person name="Birren B.W."/>
            <person name="Cuomo C.A."/>
            <person name="White T.C."/>
        </authorList>
    </citation>
    <scope>NUCLEOTIDE SEQUENCE [LARGE SCALE GENOMIC DNA]</scope>
    <source>
        <strain evidence="13">ATCC MYA-4605 / CBS 113480</strain>
    </source>
</reference>
<evidence type="ECO:0000256" key="11">
    <source>
        <dbReference type="SAM" id="MobiDB-lite"/>
    </source>
</evidence>
<keyword evidence="3 10" id="KW-0349">Heme</keyword>
<evidence type="ECO:0000256" key="2">
    <source>
        <dbReference type="ARBA" id="ARBA00007255"/>
    </source>
</evidence>
<gene>
    <name evidence="12" type="ORF">MCYG_01197</name>
</gene>
<evidence type="ECO:0000256" key="8">
    <source>
        <dbReference type="ARBA" id="ARBA00023136"/>
    </source>
</evidence>
<dbReference type="PANTHER" id="PTHR12743">
    <property type="entry name" value="CYTOCHROME C1 HEME LYASE"/>
    <property type="match status" value="1"/>
</dbReference>
<dbReference type="PANTHER" id="PTHR12743:SF0">
    <property type="entry name" value="HOLOCYTOCHROME C-TYPE SYNTHASE"/>
    <property type="match status" value="1"/>
</dbReference>
<feature type="region of interest" description="Disordered" evidence="11">
    <location>
        <begin position="1"/>
        <end position="119"/>
    </location>
</feature>
<dbReference type="Proteomes" id="UP000002035">
    <property type="component" value="Unassembled WGS sequence"/>
</dbReference>
<accession>C5FF15</accession>
<dbReference type="OrthoDB" id="4243at2759"/>
<name>C5FF15_ARTOC</name>
<evidence type="ECO:0000256" key="5">
    <source>
        <dbReference type="ARBA" id="ARBA00022792"/>
    </source>
</evidence>
<comment type="catalytic activity">
    <reaction evidence="10">
        <text>holo-[cytochrome c] = apo-[cytochrome c] + heme b</text>
        <dbReference type="Rhea" id="RHEA:22648"/>
        <dbReference type="Rhea" id="RHEA-COMP:10725"/>
        <dbReference type="Rhea" id="RHEA-COMP:10726"/>
        <dbReference type="ChEBI" id="CHEBI:29950"/>
        <dbReference type="ChEBI" id="CHEBI:60344"/>
        <dbReference type="ChEBI" id="CHEBI:83739"/>
        <dbReference type="EC" id="4.4.1.17"/>
    </reaction>
</comment>
<evidence type="ECO:0000256" key="4">
    <source>
        <dbReference type="ARBA" id="ARBA00022723"/>
    </source>
</evidence>
<evidence type="ECO:0000313" key="13">
    <source>
        <dbReference type="Proteomes" id="UP000002035"/>
    </source>
</evidence>
<dbReference type="GeneID" id="9228634"/>
<dbReference type="InterPro" id="IPR000511">
    <property type="entry name" value="Holocyt_c/c1_synthase"/>
</dbReference>
<keyword evidence="9 10" id="KW-0456">Lyase</keyword>
<evidence type="ECO:0000256" key="6">
    <source>
        <dbReference type="ARBA" id="ARBA00023004"/>
    </source>
</evidence>
<keyword evidence="8 10" id="KW-0472">Membrane</keyword>
<dbReference type="GO" id="GO:0046872">
    <property type="term" value="F:metal ion binding"/>
    <property type="evidence" value="ECO:0007669"/>
    <property type="project" value="UniProtKB-KW"/>
</dbReference>
<comment type="function">
    <text evidence="10">Lyase that catalyzes the covalent linking of the heme group to the cytochrome C apoprotein to produce the mature functional cytochrome.</text>
</comment>
<dbReference type="RefSeq" id="XP_002851093.1">
    <property type="nucleotide sequence ID" value="XM_002851047.1"/>
</dbReference>
<evidence type="ECO:0000256" key="9">
    <source>
        <dbReference type="ARBA" id="ARBA00023239"/>
    </source>
</evidence>
<keyword evidence="7 10" id="KW-0496">Mitochondrion</keyword>
<evidence type="ECO:0000313" key="12">
    <source>
        <dbReference type="EMBL" id="EEQ28309.1"/>
    </source>
</evidence>
<dbReference type="STRING" id="554155.C5FF15"/>
<feature type="compositionally biased region" description="Polar residues" evidence="11">
    <location>
        <begin position="77"/>
        <end position="97"/>
    </location>
</feature>
<evidence type="ECO:0000256" key="10">
    <source>
        <dbReference type="RuleBase" id="RU363130"/>
    </source>
</evidence>
<dbReference type="OMA" id="SCPVDHK"/>
<dbReference type="PROSITE" id="PS00821">
    <property type="entry name" value="CYTO_HEME_LYASE_1"/>
    <property type="match status" value="1"/>
</dbReference>
<evidence type="ECO:0000256" key="7">
    <source>
        <dbReference type="ARBA" id="ARBA00023128"/>
    </source>
</evidence>
<dbReference type="EMBL" id="DS995701">
    <property type="protein sequence ID" value="EEQ28309.1"/>
    <property type="molecule type" value="Genomic_DNA"/>
</dbReference>
<comment type="subcellular location">
    <subcellularLocation>
        <location evidence="1 10">Mitochondrion inner membrane</location>
    </subcellularLocation>
</comment>
<protein>
    <recommendedName>
        <fullName evidence="10">Holocytochrome c-type synthase</fullName>
        <ecNumber evidence="10">4.4.1.17</ecNumber>
    </recommendedName>
</protein>
<keyword evidence="13" id="KW-1185">Reference proteome</keyword>
<dbReference type="Pfam" id="PF01265">
    <property type="entry name" value="Cyto_heme_lyase"/>
    <property type="match status" value="1"/>
</dbReference>
<dbReference type="eggNOG" id="KOG3996">
    <property type="taxonomic scope" value="Eukaryota"/>
</dbReference>
<dbReference type="GO" id="GO:0005743">
    <property type="term" value="C:mitochondrial inner membrane"/>
    <property type="evidence" value="ECO:0007669"/>
    <property type="project" value="UniProtKB-SubCell"/>
</dbReference>
<keyword evidence="4 10" id="KW-0479">Metal-binding</keyword>
<organism evidence="12 13">
    <name type="scientific">Arthroderma otae (strain ATCC MYA-4605 / CBS 113480)</name>
    <name type="common">Microsporum canis</name>
    <dbReference type="NCBI Taxonomy" id="554155"/>
    <lineage>
        <taxon>Eukaryota</taxon>
        <taxon>Fungi</taxon>
        <taxon>Dikarya</taxon>
        <taxon>Ascomycota</taxon>
        <taxon>Pezizomycotina</taxon>
        <taxon>Eurotiomycetes</taxon>
        <taxon>Eurotiomycetidae</taxon>
        <taxon>Onygenales</taxon>
        <taxon>Arthrodermataceae</taxon>
        <taxon>Microsporum</taxon>
    </lineage>
</organism>
<dbReference type="GO" id="GO:0004408">
    <property type="term" value="F:holocytochrome-c synthase activity"/>
    <property type="evidence" value="ECO:0007669"/>
    <property type="project" value="UniProtKB-EC"/>
</dbReference>
<dbReference type="VEuPathDB" id="FungiDB:MCYG_01197"/>
<sequence>MGAGASTLASPPDNKPAADGCPVDHKTREIWLAQNKGASPHGLPSEFPKERPSKLQRPLSTDREVSSIPRAIHSGKLASSGQSPFPTSPYAQQSSVKVASHGIPSNAESETGADGKTGNWIYPSERQFFDALMRKNNTPSSTKNAAELATSVASIIPIHNAVNERAWSEILDWESKGPMSDPGSSKCGGPKLYSFRGLGAESQYLSPRARWNGLLGYQLPFDRHDWVVERCDGARLEYVIDFYQGKSDRKGDGGKLNFFLDVRPKLNSWEGVRMRASRFIGL</sequence>
<evidence type="ECO:0000256" key="1">
    <source>
        <dbReference type="ARBA" id="ARBA00004273"/>
    </source>
</evidence>
<keyword evidence="5 10" id="KW-0999">Mitochondrion inner membrane</keyword>
<evidence type="ECO:0000256" key="3">
    <source>
        <dbReference type="ARBA" id="ARBA00022617"/>
    </source>
</evidence>
<comment type="similarity">
    <text evidence="2 10">Belongs to the cytochrome c-type heme lyase family.</text>
</comment>
<dbReference type="HOGENOM" id="CLU_048602_1_0_1"/>
<dbReference type="AlphaFoldDB" id="C5FF15"/>
<dbReference type="PROSITE" id="PS00822">
    <property type="entry name" value="CYTO_HEME_LYASE_2"/>
    <property type="match status" value="1"/>
</dbReference>